<dbReference type="Gene3D" id="1.20.1050.10">
    <property type="match status" value="1"/>
</dbReference>
<comment type="caution">
    <text evidence="6">The sequence shown here is derived from an EMBL/GenBank/DDBJ whole genome shotgun (WGS) entry which is preliminary data.</text>
</comment>
<feature type="domain" description="GST N-terminal" evidence="4">
    <location>
        <begin position="1"/>
        <end position="80"/>
    </location>
</feature>
<dbReference type="Pfam" id="PF00043">
    <property type="entry name" value="GST_C"/>
    <property type="match status" value="1"/>
</dbReference>
<dbReference type="EMBL" id="PDSH01000013">
    <property type="protein sequence ID" value="PIE25091.1"/>
    <property type="molecule type" value="Genomic_DNA"/>
</dbReference>
<evidence type="ECO:0000256" key="3">
    <source>
        <dbReference type="RuleBase" id="RU003494"/>
    </source>
</evidence>
<evidence type="ECO:0000256" key="1">
    <source>
        <dbReference type="ARBA" id="ARBA00007409"/>
    </source>
</evidence>
<dbReference type="AlphaFoldDB" id="A0A2G6JNU1"/>
<dbReference type="Gene3D" id="3.40.30.10">
    <property type="entry name" value="Glutaredoxin"/>
    <property type="match status" value="1"/>
</dbReference>
<comment type="similarity">
    <text evidence="1 3">Belongs to the GST superfamily.</text>
</comment>
<protein>
    <submittedName>
        <fullName evidence="6">Glutathione S-transferase</fullName>
    </submittedName>
</protein>
<dbReference type="PROSITE" id="PS50404">
    <property type="entry name" value="GST_NTER"/>
    <property type="match status" value="1"/>
</dbReference>
<dbReference type="Proteomes" id="UP000243469">
    <property type="component" value="Unassembled WGS sequence"/>
</dbReference>
<dbReference type="FunFam" id="3.40.30.10:FF:000039">
    <property type="entry name" value="Glutathione S-transferase domain"/>
    <property type="match status" value="1"/>
</dbReference>
<sequence length="203" mass="23154">MIKLYGSVYSRASMVMCVLEALELEYEYIPHLPKGDEIKQDDYLELNPNGKVPTLIDGDLVLWETQAILFYLVDKYGNGKLWSDSPEGRADICRWSLFVSNQLELFALDLFIQNKFIPEDLRDEAVTLRAKAELDKHLPVLDSHLKGRNYVSGDSCTVADIHGATILSWAKLVGYDFKQFPNVDAWIKRQIKSEVQQKVNAKA</sequence>
<gene>
    <name evidence="6" type="ORF">CSA60_01935</name>
</gene>
<dbReference type="InterPro" id="IPR036249">
    <property type="entry name" value="Thioredoxin-like_sf"/>
</dbReference>
<evidence type="ECO:0000259" key="4">
    <source>
        <dbReference type="PROSITE" id="PS50404"/>
    </source>
</evidence>
<evidence type="ECO:0000313" key="6">
    <source>
        <dbReference type="EMBL" id="PIE25091.1"/>
    </source>
</evidence>
<evidence type="ECO:0000313" key="7">
    <source>
        <dbReference type="Proteomes" id="UP000243469"/>
    </source>
</evidence>
<reference evidence="6 7" key="1">
    <citation type="submission" date="2017-10" db="EMBL/GenBank/DDBJ databases">
        <title>Novel microbial diversity and functional potential in the marine mammal oral microbiome.</title>
        <authorList>
            <person name="Dudek N.K."/>
            <person name="Sun C.L."/>
            <person name="Burstein D."/>
            <person name="Kantor R.S."/>
            <person name="Aliaga Goltsman D.S."/>
            <person name="Bik E.M."/>
            <person name="Thomas B.C."/>
            <person name="Banfield J.F."/>
            <person name="Relman D.A."/>
        </authorList>
    </citation>
    <scope>NUCLEOTIDE SEQUENCE [LARGE SCALE GENOMIC DNA]</scope>
    <source>
        <strain evidence="6">DOLJORAL78_47_21</strain>
    </source>
</reference>
<dbReference type="SFLD" id="SFLDG01150">
    <property type="entry name" value="Main.1:_Beta-like"/>
    <property type="match status" value="1"/>
</dbReference>
<dbReference type="InterPro" id="IPR036282">
    <property type="entry name" value="Glutathione-S-Trfase_C_sf"/>
</dbReference>
<dbReference type="InterPro" id="IPR004045">
    <property type="entry name" value="Glutathione_S-Trfase_N"/>
</dbReference>
<dbReference type="PANTHER" id="PTHR44051:SF8">
    <property type="entry name" value="GLUTATHIONE S-TRANSFERASE GSTA"/>
    <property type="match status" value="1"/>
</dbReference>
<dbReference type="InterPro" id="IPR004046">
    <property type="entry name" value="GST_C"/>
</dbReference>
<feature type="domain" description="GST C-terminal" evidence="5">
    <location>
        <begin position="85"/>
        <end position="203"/>
    </location>
</feature>
<evidence type="ECO:0000259" key="5">
    <source>
        <dbReference type="PROSITE" id="PS50405"/>
    </source>
</evidence>
<dbReference type="CDD" id="cd03046">
    <property type="entry name" value="GST_N_GTT1_like"/>
    <property type="match status" value="1"/>
</dbReference>
<dbReference type="SUPFAM" id="SSF47616">
    <property type="entry name" value="GST C-terminal domain-like"/>
    <property type="match status" value="1"/>
</dbReference>
<dbReference type="SFLD" id="SFLDS00019">
    <property type="entry name" value="Glutathione_Transferase_(cytos"/>
    <property type="match status" value="1"/>
</dbReference>
<dbReference type="InterPro" id="IPR010987">
    <property type="entry name" value="Glutathione-S-Trfase_C-like"/>
</dbReference>
<dbReference type="SFLD" id="SFLDG00358">
    <property type="entry name" value="Main_(cytGST)"/>
    <property type="match status" value="1"/>
</dbReference>
<name>A0A2G6JNU1_NEPCE</name>
<dbReference type="InterPro" id="IPR040079">
    <property type="entry name" value="Glutathione_S-Trfase"/>
</dbReference>
<dbReference type="PROSITE" id="PS50405">
    <property type="entry name" value="GST_CTER"/>
    <property type="match status" value="1"/>
</dbReference>
<dbReference type="SUPFAM" id="SSF52833">
    <property type="entry name" value="Thioredoxin-like"/>
    <property type="match status" value="1"/>
</dbReference>
<keyword evidence="2 6" id="KW-0808">Transferase</keyword>
<evidence type="ECO:0000256" key="2">
    <source>
        <dbReference type="ARBA" id="ARBA00022679"/>
    </source>
</evidence>
<dbReference type="STRING" id="207954.MED92_14273"/>
<dbReference type="PANTHER" id="PTHR44051">
    <property type="entry name" value="GLUTATHIONE S-TRANSFERASE-RELATED"/>
    <property type="match status" value="1"/>
</dbReference>
<proteinExistence type="inferred from homology"/>
<dbReference type="Pfam" id="PF02798">
    <property type="entry name" value="GST_N"/>
    <property type="match status" value="1"/>
</dbReference>
<dbReference type="GO" id="GO:0016740">
    <property type="term" value="F:transferase activity"/>
    <property type="evidence" value="ECO:0007669"/>
    <property type="project" value="UniProtKB-KW"/>
</dbReference>
<accession>A0A2G6JNU1</accession>
<organism evidence="6 7">
    <name type="scientific">Neptuniibacter caesariensis</name>
    <dbReference type="NCBI Taxonomy" id="207954"/>
    <lineage>
        <taxon>Bacteria</taxon>
        <taxon>Pseudomonadati</taxon>
        <taxon>Pseudomonadota</taxon>
        <taxon>Gammaproteobacteria</taxon>
        <taxon>Oceanospirillales</taxon>
        <taxon>Oceanospirillaceae</taxon>
        <taxon>Neptuniibacter</taxon>
    </lineage>
</organism>